<name>A0ABZ1UMG7_9BURK</name>
<dbReference type="EMBL" id="CP136508">
    <property type="protein sequence ID" value="WUR13898.1"/>
    <property type="molecule type" value="Genomic_DNA"/>
</dbReference>
<accession>A0ABZ1UMG7</accession>
<evidence type="ECO:0000313" key="1">
    <source>
        <dbReference type="EMBL" id="WUR13898.1"/>
    </source>
</evidence>
<protein>
    <submittedName>
        <fullName evidence="1">Uncharacterized protein</fullName>
    </submittedName>
</protein>
<dbReference type="Proteomes" id="UP000321323">
    <property type="component" value="Chromosome"/>
</dbReference>
<gene>
    <name evidence="1" type="ORF">E7V67_001970</name>
</gene>
<reference evidence="1 2" key="1">
    <citation type="journal article" date="2019" name="Int. J. Syst. Evol. Microbiol.">
        <title>The Draft Whole-Genome Sequence of the Antibiotic Producer Empedobacter haloabium ATCC 31962 Provides Indications for Its Taxonomic Reclassification.</title>
        <authorList>
            <person name="Miess H."/>
            <person name="Arlt P."/>
            <person name="Apel A.K."/>
            <person name="Weber T."/>
            <person name="Nieselt K."/>
            <person name="Hanssen F."/>
            <person name="Czemmel S."/>
            <person name="Nahnsen S."/>
            <person name="Gross H."/>
        </authorList>
    </citation>
    <scope>NUCLEOTIDE SEQUENCE [LARGE SCALE GENOMIC DNA]</scope>
    <source>
        <strain evidence="1 2">ATCC 31962</strain>
    </source>
</reference>
<evidence type="ECO:0000313" key="2">
    <source>
        <dbReference type="Proteomes" id="UP000321323"/>
    </source>
</evidence>
<proteinExistence type="predicted"/>
<keyword evidence="2" id="KW-1185">Reference proteome</keyword>
<sequence length="101" mass="11052">MADLDDVADRETAAASELLFALLPAARIVRQVEQLVGDILDRQIVAHLDGRAGAVAVVLVGGDQLRLLANTLNFSARETFSLLPRFRGKLSHSAIPVRWYE</sequence>
<organism evidence="1 2">
    <name type="scientific">[Empedobacter] haloabium</name>
    <dbReference type="NCBI Taxonomy" id="592317"/>
    <lineage>
        <taxon>Bacteria</taxon>
        <taxon>Pseudomonadati</taxon>
        <taxon>Pseudomonadota</taxon>
        <taxon>Betaproteobacteria</taxon>
        <taxon>Burkholderiales</taxon>
        <taxon>Oxalobacteraceae</taxon>
        <taxon>Telluria group</taxon>
        <taxon>Telluria group incertae sedis</taxon>
    </lineage>
</organism>